<feature type="compositionally biased region" description="Basic and acidic residues" evidence="1">
    <location>
        <begin position="1"/>
        <end position="12"/>
    </location>
</feature>
<evidence type="ECO:0000256" key="1">
    <source>
        <dbReference type="SAM" id="MobiDB-lite"/>
    </source>
</evidence>
<dbReference type="AlphaFoldDB" id="A0A195FLU6"/>
<organism evidence="2 3">
    <name type="scientific">Trachymyrmex septentrionalis</name>
    <dbReference type="NCBI Taxonomy" id="34720"/>
    <lineage>
        <taxon>Eukaryota</taxon>
        <taxon>Metazoa</taxon>
        <taxon>Ecdysozoa</taxon>
        <taxon>Arthropoda</taxon>
        <taxon>Hexapoda</taxon>
        <taxon>Insecta</taxon>
        <taxon>Pterygota</taxon>
        <taxon>Neoptera</taxon>
        <taxon>Endopterygota</taxon>
        <taxon>Hymenoptera</taxon>
        <taxon>Apocrita</taxon>
        <taxon>Aculeata</taxon>
        <taxon>Formicoidea</taxon>
        <taxon>Formicidae</taxon>
        <taxon>Myrmicinae</taxon>
        <taxon>Trachymyrmex</taxon>
    </lineage>
</organism>
<evidence type="ECO:0000313" key="3">
    <source>
        <dbReference type="Proteomes" id="UP000078541"/>
    </source>
</evidence>
<proteinExistence type="predicted"/>
<keyword evidence="3" id="KW-1185">Reference proteome</keyword>
<protein>
    <submittedName>
        <fullName evidence="2">Uncharacterized protein</fullName>
    </submittedName>
</protein>
<dbReference type="EMBL" id="KQ981490">
    <property type="protein sequence ID" value="KYN41222.1"/>
    <property type="molecule type" value="Genomic_DNA"/>
</dbReference>
<sequence>MLLEQRRGEQRRKAPLTRAPRRRNENASVSASLREIYRTVNNRFVQVALETINQMASNSLFYCASTGMLHLPFYVSLKCEPARKQQHSTTCEALTAGEKLRRKCIVDAAAISKKQLSKTKMYPAPARHPAAPSPQVNVQQLPFIEPANGRYVGTTRLLIDADVAPLCSRGTKWLDRFFDEYTRSAPTNVRSGGDNGAVILLLISRLMADNYCGD</sequence>
<dbReference type="Proteomes" id="UP000078541">
    <property type="component" value="Unassembled WGS sequence"/>
</dbReference>
<name>A0A195FLU6_9HYME</name>
<reference evidence="2 3" key="1">
    <citation type="submission" date="2016-03" db="EMBL/GenBank/DDBJ databases">
        <title>Trachymyrmex septentrionalis WGS genome.</title>
        <authorList>
            <person name="Nygaard S."/>
            <person name="Hu H."/>
            <person name="Boomsma J."/>
            <person name="Zhang G."/>
        </authorList>
    </citation>
    <scope>NUCLEOTIDE SEQUENCE [LARGE SCALE GENOMIC DNA]</scope>
    <source>
        <strain evidence="2">Tsep2-gDNA-1</strain>
        <tissue evidence="2">Whole body</tissue>
    </source>
</reference>
<evidence type="ECO:0000313" key="2">
    <source>
        <dbReference type="EMBL" id="KYN41222.1"/>
    </source>
</evidence>
<feature type="region of interest" description="Disordered" evidence="1">
    <location>
        <begin position="1"/>
        <end position="28"/>
    </location>
</feature>
<gene>
    <name evidence="2" type="ORF">ALC56_04373</name>
</gene>
<accession>A0A195FLU6</accession>